<dbReference type="Proteomes" id="UP001165289">
    <property type="component" value="Unassembled WGS sequence"/>
</dbReference>
<dbReference type="InterPro" id="IPR046456">
    <property type="entry name" value="PMI_typeI_C"/>
</dbReference>
<dbReference type="Pfam" id="PF20512">
    <property type="entry name" value="PMI_typeI_hel"/>
    <property type="match status" value="1"/>
</dbReference>
<evidence type="ECO:0000256" key="8">
    <source>
        <dbReference type="PIRSR" id="PIRSR001480-1"/>
    </source>
</evidence>
<comment type="caution">
    <text evidence="16">The sequence shown here is derived from an EMBL/GenBank/DDBJ whole genome shotgun (WGS) entry which is preliminary data.</text>
</comment>
<organism evidence="16 17">
    <name type="scientific">Oopsacas minuta</name>
    <dbReference type="NCBI Taxonomy" id="111878"/>
    <lineage>
        <taxon>Eukaryota</taxon>
        <taxon>Metazoa</taxon>
        <taxon>Porifera</taxon>
        <taxon>Hexactinellida</taxon>
        <taxon>Hexasterophora</taxon>
        <taxon>Lyssacinosida</taxon>
        <taxon>Leucopsacidae</taxon>
        <taxon>Oopsacas</taxon>
    </lineage>
</organism>
<feature type="domain" description="Phosphomannose isomerase type I C-terminal" evidence="13">
    <location>
        <begin position="330"/>
        <end position="371"/>
    </location>
</feature>
<dbReference type="EC" id="5.3.1.8" evidence="4 10"/>
<dbReference type="Gene3D" id="1.10.441.10">
    <property type="entry name" value="Phosphomannose Isomerase, domain 2"/>
    <property type="match status" value="1"/>
</dbReference>
<dbReference type="InterPro" id="IPR014710">
    <property type="entry name" value="RmlC-like_jellyroll"/>
</dbReference>
<evidence type="ECO:0000256" key="10">
    <source>
        <dbReference type="RuleBase" id="RU000611"/>
    </source>
</evidence>
<dbReference type="InterPro" id="IPR001250">
    <property type="entry name" value="Man6P_Isoase-1"/>
</dbReference>
<evidence type="ECO:0000256" key="3">
    <source>
        <dbReference type="ARBA" id="ARBA00010772"/>
    </source>
</evidence>
<comment type="cofactor">
    <cofactor evidence="9 10">
        <name>Zn(2+)</name>
        <dbReference type="ChEBI" id="CHEBI:29105"/>
    </cofactor>
    <text evidence="9 10">Binds 1 zinc ion per subunit.</text>
</comment>
<feature type="binding site" evidence="9">
    <location>
        <position position="113"/>
    </location>
    <ligand>
        <name>Zn(2+)</name>
        <dbReference type="ChEBI" id="CHEBI:29105"/>
    </ligand>
</feature>
<feature type="binding site" evidence="9">
    <location>
        <position position="138"/>
    </location>
    <ligand>
        <name>Zn(2+)</name>
        <dbReference type="ChEBI" id="CHEBI:29105"/>
    </ligand>
</feature>
<dbReference type="CDD" id="cd07011">
    <property type="entry name" value="cupin_PMI_type_I_N"/>
    <property type="match status" value="1"/>
</dbReference>
<dbReference type="GO" id="GO:0008270">
    <property type="term" value="F:zinc ion binding"/>
    <property type="evidence" value="ECO:0007669"/>
    <property type="project" value="InterPro"/>
</dbReference>
<dbReference type="SUPFAM" id="SSF51182">
    <property type="entry name" value="RmlC-like cupins"/>
    <property type="match status" value="1"/>
</dbReference>
<dbReference type="EMBL" id="JAKMXF010000309">
    <property type="protein sequence ID" value="KAI6650958.1"/>
    <property type="molecule type" value="Genomic_DNA"/>
</dbReference>
<dbReference type="PANTHER" id="PTHR10309">
    <property type="entry name" value="MANNOSE-6-PHOSPHATE ISOMERASE"/>
    <property type="match status" value="1"/>
</dbReference>
<evidence type="ECO:0000256" key="9">
    <source>
        <dbReference type="PIRSR" id="PIRSR001480-2"/>
    </source>
</evidence>
<proteinExistence type="inferred from homology"/>
<dbReference type="Gene3D" id="2.60.120.10">
    <property type="entry name" value="Jelly Rolls"/>
    <property type="match status" value="2"/>
</dbReference>
<evidence type="ECO:0000259" key="13">
    <source>
        <dbReference type="Pfam" id="PF01238"/>
    </source>
</evidence>
<feature type="domain" description="Phosphomannose isomerase type I helical insertion" evidence="15">
    <location>
        <begin position="184"/>
        <end position="249"/>
    </location>
</feature>
<evidence type="ECO:0000256" key="11">
    <source>
        <dbReference type="RuleBase" id="RU004189"/>
    </source>
</evidence>
<comment type="catalytic activity">
    <reaction evidence="1 10">
        <text>D-mannose 6-phosphate = D-fructose 6-phosphate</text>
        <dbReference type="Rhea" id="RHEA:12356"/>
        <dbReference type="ChEBI" id="CHEBI:58735"/>
        <dbReference type="ChEBI" id="CHEBI:61527"/>
        <dbReference type="EC" id="5.3.1.8"/>
    </reaction>
</comment>
<evidence type="ECO:0000256" key="12">
    <source>
        <dbReference type="RuleBase" id="RU004248"/>
    </source>
</evidence>
<feature type="binding site" evidence="9">
    <location>
        <position position="111"/>
    </location>
    <ligand>
        <name>Zn(2+)</name>
        <dbReference type="ChEBI" id="CHEBI:29105"/>
    </ligand>
</feature>
<keyword evidence="7 10" id="KW-0413">Isomerase</keyword>
<dbReference type="InterPro" id="IPR046457">
    <property type="entry name" value="PMI_typeI_cat"/>
</dbReference>
<keyword evidence="5 9" id="KW-0479">Metal-binding</keyword>
<evidence type="ECO:0000256" key="1">
    <source>
        <dbReference type="ARBA" id="ARBA00000757"/>
    </source>
</evidence>
<dbReference type="AlphaFoldDB" id="A0AAV7JQ03"/>
<dbReference type="GO" id="GO:0005975">
    <property type="term" value="P:carbohydrate metabolic process"/>
    <property type="evidence" value="ECO:0007669"/>
    <property type="project" value="InterPro"/>
</dbReference>
<evidence type="ECO:0000256" key="7">
    <source>
        <dbReference type="ARBA" id="ARBA00023235"/>
    </source>
</evidence>
<feature type="active site" evidence="8">
    <location>
        <position position="287"/>
    </location>
</feature>
<dbReference type="PROSITE" id="PS00966">
    <property type="entry name" value="PMI_I_2"/>
    <property type="match status" value="1"/>
</dbReference>
<dbReference type="PIRSF" id="PIRSF001480">
    <property type="entry name" value="Mannose-6-phosphate_isomerase"/>
    <property type="match status" value="1"/>
</dbReference>
<dbReference type="GO" id="GO:0005829">
    <property type="term" value="C:cytosol"/>
    <property type="evidence" value="ECO:0007669"/>
    <property type="project" value="TreeGrafter"/>
</dbReference>
<dbReference type="InterPro" id="IPR016305">
    <property type="entry name" value="Mannose-6-P_Isomerase"/>
</dbReference>
<evidence type="ECO:0000313" key="17">
    <source>
        <dbReference type="Proteomes" id="UP001165289"/>
    </source>
</evidence>
<reference evidence="16 17" key="1">
    <citation type="journal article" date="2023" name="BMC Biol.">
        <title>The compact genome of the sponge Oopsacas minuta (Hexactinellida) is lacking key metazoan core genes.</title>
        <authorList>
            <person name="Santini S."/>
            <person name="Schenkelaars Q."/>
            <person name="Jourda C."/>
            <person name="Duchesne M."/>
            <person name="Belahbib H."/>
            <person name="Rocher C."/>
            <person name="Selva M."/>
            <person name="Riesgo A."/>
            <person name="Vervoort M."/>
            <person name="Leys S.P."/>
            <person name="Kodjabachian L."/>
            <person name="Le Bivic A."/>
            <person name="Borchiellini C."/>
            <person name="Claverie J.M."/>
            <person name="Renard E."/>
        </authorList>
    </citation>
    <scope>NUCLEOTIDE SEQUENCE [LARGE SCALE GENOMIC DNA]</scope>
    <source>
        <strain evidence="16">SPO-2</strain>
    </source>
</reference>
<gene>
    <name evidence="16" type="ORF">LOD99_5797</name>
</gene>
<feature type="binding site" evidence="9">
    <location>
        <position position="268"/>
    </location>
    <ligand>
        <name>Zn(2+)</name>
        <dbReference type="ChEBI" id="CHEBI:29105"/>
    </ligand>
</feature>
<dbReference type="PANTHER" id="PTHR10309:SF0">
    <property type="entry name" value="MANNOSE-6-PHOSPHATE ISOMERASE"/>
    <property type="match status" value="1"/>
</dbReference>
<evidence type="ECO:0000259" key="15">
    <source>
        <dbReference type="Pfam" id="PF20512"/>
    </source>
</evidence>
<evidence type="ECO:0000313" key="16">
    <source>
        <dbReference type="EMBL" id="KAI6650958.1"/>
    </source>
</evidence>
<dbReference type="InterPro" id="IPR011051">
    <property type="entry name" value="RmlC_Cupin_sf"/>
</dbReference>
<dbReference type="InterPro" id="IPR018050">
    <property type="entry name" value="Pmannose_isomerase-type1_CS"/>
</dbReference>
<sequence>MAEIATPVCKLLSIKPAVQNYAWGKLGASSAVAALYSLHSSEPVDADKPYAELWMGTHPKGANTIAGTGTLLSQHLTAIPSLLGSYQDKGPIGQLPFLFKVLSVHKPLSIQAHPNKTLAVELHSKQPDAYPDSNHKPELAIALTSFQALCGFRPLDQIRGNIEDNPELLAIVGADLLAALKTANSEQDCKASLKACFTKLFTTDLEVIKLQITALIARIETTAHPLKDLILYVQQHFPCDVGILCCFFLNHLTLQPGESIFLAANEPHAYLQGDCIECMACSDNVVRAGLTPKYIDKDTLCEMLSYICRPAVDNKFQPVMLPEMSFITVYDPPVPDFSVRSIAPPLPIKNFSLPSLQGPSILLVISGTASLKEQGTSEPINACKGSVLFVGGGTDVVFSDVIHPLVIYQGYY</sequence>
<dbReference type="InterPro" id="IPR046458">
    <property type="entry name" value="PMI_typeI_hel"/>
</dbReference>
<evidence type="ECO:0000256" key="5">
    <source>
        <dbReference type="ARBA" id="ARBA00022723"/>
    </source>
</evidence>
<accession>A0AAV7JQ03</accession>
<feature type="domain" description="Phosphomannose isomerase type I catalytic" evidence="14">
    <location>
        <begin position="11"/>
        <end position="155"/>
    </location>
</feature>
<dbReference type="NCBIfam" id="TIGR00218">
    <property type="entry name" value="manA"/>
    <property type="match status" value="1"/>
</dbReference>
<name>A0AAV7JQ03_9METZ</name>
<dbReference type="PRINTS" id="PR00714">
    <property type="entry name" value="MAN6PISMRASE"/>
</dbReference>
<evidence type="ECO:0000256" key="4">
    <source>
        <dbReference type="ARBA" id="ARBA00011956"/>
    </source>
</evidence>
<dbReference type="PROSITE" id="PS00965">
    <property type="entry name" value="PMI_I_1"/>
    <property type="match status" value="1"/>
</dbReference>
<dbReference type="GO" id="GO:0004476">
    <property type="term" value="F:mannose-6-phosphate isomerase activity"/>
    <property type="evidence" value="ECO:0007669"/>
    <property type="project" value="UniProtKB-EC"/>
</dbReference>
<dbReference type="GO" id="GO:0009298">
    <property type="term" value="P:GDP-mannose biosynthetic process"/>
    <property type="evidence" value="ECO:0007669"/>
    <property type="project" value="InterPro"/>
</dbReference>
<evidence type="ECO:0000256" key="2">
    <source>
        <dbReference type="ARBA" id="ARBA00004666"/>
    </source>
</evidence>
<comment type="pathway">
    <text evidence="2 12">Nucleotide-sugar biosynthesis; GDP-alpha-D-mannose biosynthesis; alpha-D-mannose 1-phosphate from D-fructose 6-phosphate: step 1/2.</text>
</comment>
<keyword evidence="17" id="KW-1185">Reference proteome</keyword>
<comment type="similarity">
    <text evidence="3 11">Belongs to the mannose-6-phosphate isomerase type 1 family.</text>
</comment>
<keyword evidence="6 9" id="KW-0862">Zinc</keyword>
<dbReference type="Pfam" id="PF20511">
    <property type="entry name" value="PMI_typeI_cat"/>
    <property type="match status" value="1"/>
</dbReference>
<dbReference type="Pfam" id="PF01238">
    <property type="entry name" value="PMI_typeI_C"/>
    <property type="match status" value="1"/>
</dbReference>
<evidence type="ECO:0000259" key="14">
    <source>
        <dbReference type="Pfam" id="PF20511"/>
    </source>
</evidence>
<evidence type="ECO:0000256" key="6">
    <source>
        <dbReference type="ARBA" id="ARBA00022833"/>
    </source>
</evidence>
<protein>
    <recommendedName>
        <fullName evidence="4 10">Mannose-6-phosphate isomerase</fullName>
        <ecNumber evidence="4 10">5.3.1.8</ecNumber>
    </recommendedName>
</protein>